<protein>
    <recommendedName>
        <fullName evidence="1">DNA polymerase III subunit psi</fullName>
    </recommendedName>
</protein>
<dbReference type="RefSeq" id="WP_094947386.1">
    <property type="nucleotide sequence ID" value="NZ_NLFK01000011.1"/>
</dbReference>
<keyword evidence="1" id="KW-0235">DNA replication</keyword>
<dbReference type="PIRSF" id="PIRSF029225">
    <property type="entry name" value="DNA_pol_III_psi"/>
    <property type="match status" value="1"/>
</dbReference>
<dbReference type="EMBL" id="UFSB01000001">
    <property type="protein sequence ID" value="SUU37548.1"/>
    <property type="molecule type" value="Genomic_DNA"/>
</dbReference>
<dbReference type="InParanoid" id="A0A263HCC8"/>
<name>A0A263HCC8_9PAST</name>
<reference evidence="2 4" key="1">
    <citation type="submission" date="2017-07" db="EMBL/GenBank/DDBJ databases">
        <title>Virulence factors identified in Actinobacillus seminis.</title>
        <authorList>
            <person name="Negrete-Abascal E."/>
            <person name="Vaca-Pacheco S."/>
            <person name="Montes-Garcia F."/>
            <person name="Leyto-Gil A.M."/>
            <person name="Fragoso-Garcia E."/>
            <person name="Carvente-Garcia R."/>
            <person name="Perez-Agueros S."/>
            <person name="Castelan-Sanchez H.G."/>
            <person name="Garcia-Molina A."/>
            <person name="Villamar T.E."/>
            <person name="Vazquez-Cruz C."/>
        </authorList>
    </citation>
    <scope>NUCLEOTIDE SEQUENCE [LARGE SCALE GENOMIC DNA]</scope>
    <source>
        <strain evidence="2 4">ATCC 15768</strain>
    </source>
</reference>
<dbReference type="InterPro" id="IPR004615">
    <property type="entry name" value="DNA_pol_III_psi"/>
</dbReference>
<dbReference type="Gene3D" id="3.40.50.10220">
    <property type="entry name" value="DNA polymerase III, psi subunit"/>
    <property type="match status" value="1"/>
</dbReference>
<accession>A0A263HCC8</accession>
<dbReference type="EMBL" id="NLFK01000011">
    <property type="protein sequence ID" value="OZN24277.1"/>
    <property type="molecule type" value="Genomic_DNA"/>
</dbReference>
<dbReference type="AlphaFoldDB" id="A0A263HCC8"/>
<gene>
    <name evidence="3" type="primary">holD</name>
    <name evidence="2" type="ORF">CFY87_10135</name>
    <name evidence="3" type="ORF">NCTC10851_01604</name>
</gene>
<dbReference type="SUPFAM" id="SSF102220">
    <property type="entry name" value="DNA polymerase III psi subunit"/>
    <property type="match status" value="1"/>
</dbReference>
<keyword evidence="1" id="KW-0239">DNA-directed DNA polymerase</keyword>
<dbReference type="NCBIfam" id="NF005335">
    <property type="entry name" value="PRK06856.1-1"/>
    <property type="match status" value="1"/>
</dbReference>
<evidence type="ECO:0000313" key="2">
    <source>
        <dbReference type="EMBL" id="OZN24277.1"/>
    </source>
</evidence>
<organism evidence="3 5">
    <name type="scientific">Actinobacillus seminis</name>
    <dbReference type="NCBI Taxonomy" id="722"/>
    <lineage>
        <taxon>Bacteria</taxon>
        <taxon>Pseudomonadati</taxon>
        <taxon>Pseudomonadota</taxon>
        <taxon>Gammaproteobacteria</taxon>
        <taxon>Pasteurellales</taxon>
        <taxon>Pasteurellaceae</taxon>
        <taxon>Actinobacillus</taxon>
    </lineage>
</organism>
<keyword evidence="1 3" id="KW-0808">Transferase</keyword>
<evidence type="ECO:0000313" key="3">
    <source>
        <dbReference type="EMBL" id="SUU37548.1"/>
    </source>
</evidence>
<reference evidence="3 5" key="2">
    <citation type="submission" date="2018-06" db="EMBL/GenBank/DDBJ databases">
        <authorList>
            <consortium name="Pathogen Informatics"/>
            <person name="Doyle S."/>
        </authorList>
    </citation>
    <scope>NUCLEOTIDE SEQUENCE [LARGE SCALE GENOMIC DNA]</scope>
    <source>
        <strain evidence="3 5">NCTC10851</strain>
    </source>
</reference>
<dbReference type="GO" id="GO:0008408">
    <property type="term" value="F:3'-5' exonuclease activity"/>
    <property type="evidence" value="ECO:0007669"/>
    <property type="project" value="InterPro"/>
</dbReference>
<dbReference type="GO" id="GO:0003887">
    <property type="term" value="F:DNA-directed DNA polymerase activity"/>
    <property type="evidence" value="ECO:0007669"/>
    <property type="project" value="UniProtKB-KW"/>
</dbReference>
<proteinExistence type="predicted"/>
<dbReference type="FunCoup" id="A0A263HCC8">
    <property type="interactions" value="106"/>
</dbReference>
<evidence type="ECO:0000313" key="5">
    <source>
        <dbReference type="Proteomes" id="UP000254507"/>
    </source>
</evidence>
<dbReference type="Pfam" id="PF03603">
    <property type="entry name" value="DNA_III_psi"/>
    <property type="match status" value="1"/>
</dbReference>
<dbReference type="GO" id="GO:0006260">
    <property type="term" value="P:DNA replication"/>
    <property type="evidence" value="ECO:0007669"/>
    <property type="project" value="UniProtKB-KW"/>
</dbReference>
<dbReference type="Proteomes" id="UP000215738">
    <property type="component" value="Unassembled WGS sequence"/>
</dbReference>
<sequence length="135" mass="16027">MNRRDLLLQQMHICQWQLQRPDVLKGIINIPVVAHIRLIIIAEQEITSQPLLSDILHSLNLQISDCLRIDFDFVPHLNLQHQVDYWLLSDNQEKIDRTLSQCPQAQHQWQSPAWQTLRQSPQAKRQLWKQLQKSN</sequence>
<comment type="function">
    <text evidence="1">Part of the beta sliding clamp loading complex, which hydrolyzes ATP to load the beta clamp onto primed DNA to form the DNA replication pre-initiation complex. DNA polymerase III is a complex, multichain enzyme responsible for most of the replicative synthesis in bacteria. This DNA polymerase also exhibits 3' to 5' exonuclease activity.</text>
</comment>
<keyword evidence="4" id="KW-1185">Reference proteome</keyword>
<keyword evidence="1 3" id="KW-0548">Nucleotidyltransferase</keyword>
<dbReference type="InterPro" id="IPR036654">
    <property type="entry name" value="DNA_pol_III_psi_sf"/>
</dbReference>
<evidence type="ECO:0000256" key="1">
    <source>
        <dbReference type="PIRNR" id="PIRNR029225"/>
    </source>
</evidence>
<evidence type="ECO:0000313" key="4">
    <source>
        <dbReference type="Proteomes" id="UP000215738"/>
    </source>
</evidence>
<dbReference type="OrthoDB" id="5682636at2"/>
<dbReference type="Proteomes" id="UP000254507">
    <property type="component" value="Unassembled WGS sequence"/>
</dbReference>